<dbReference type="Pfam" id="PF03587">
    <property type="entry name" value="EMG1"/>
    <property type="match status" value="1"/>
</dbReference>
<keyword evidence="8" id="KW-0694">RNA-binding</keyword>
<dbReference type="PANTHER" id="PTHR12636">
    <property type="entry name" value="NEP1/MRA1"/>
    <property type="match status" value="1"/>
</dbReference>
<evidence type="ECO:0000313" key="10">
    <source>
        <dbReference type="Proteomes" id="UP001603857"/>
    </source>
</evidence>
<protein>
    <submittedName>
        <fullName evidence="9">Uncharacterized protein</fullName>
    </submittedName>
</protein>
<evidence type="ECO:0000256" key="8">
    <source>
        <dbReference type="ARBA" id="ARBA00022884"/>
    </source>
</evidence>
<dbReference type="InterPro" id="IPR005304">
    <property type="entry name" value="Rbsml_bgen_MeTrfase_EMG1/NEP1"/>
</dbReference>
<evidence type="ECO:0000256" key="2">
    <source>
        <dbReference type="ARBA" id="ARBA00022517"/>
    </source>
</evidence>
<keyword evidence="3" id="KW-0698">rRNA processing</keyword>
<comment type="similarity">
    <text evidence="1">Belongs to the class IV-like SAM-binding methyltransferase superfamily. RNA methyltransferase NEP1 family.</text>
</comment>
<accession>A0ABD1N5E4</accession>
<reference evidence="9 10" key="1">
    <citation type="submission" date="2024-08" db="EMBL/GenBank/DDBJ databases">
        <title>Insights into the chromosomal genome structure of Flemingia macrophylla.</title>
        <authorList>
            <person name="Ding Y."/>
            <person name="Zhao Y."/>
            <person name="Bi W."/>
            <person name="Wu M."/>
            <person name="Zhao G."/>
            <person name="Gong Y."/>
            <person name="Li W."/>
            <person name="Zhang P."/>
        </authorList>
    </citation>
    <scope>NUCLEOTIDE SEQUENCE [LARGE SCALE GENOMIC DNA]</scope>
    <source>
        <strain evidence="9">DYQJB</strain>
        <tissue evidence="9">Leaf</tissue>
    </source>
</reference>
<gene>
    <name evidence="9" type="ORF">Fmac_004605</name>
</gene>
<dbReference type="Proteomes" id="UP001603857">
    <property type="component" value="Unassembled WGS sequence"/>
</dbReference>
<dbReference type="GO" id="GO:0032259">
    <property type="term" value="P:methylation"/>
    <property type="evidence" value="ECO:0007669"/>
    <property type="project" value="UniProtKB-KW"/>
</dbReference>
<evidence type="ECO:0000256" key="3">
    <source>
        <dbReference type="ARBA" id="ARBA00022552"/>
    </source>
</evidence>
<dbReference type="GO" id="GO:0019843">
    <property type="term" value="F:rRNA binding"/>
    <property type="evidence" value="ECO:0007669"/>
    <property type="project" value="UniProtKB-KW"/>
</dbReference>
<proteinExistence type="inferred from homology"/>
<keyword evidence="4" id="KW-0489">Methyltransferase</keyword>
<dbReference type="Gene3D" id="3.40.1280.10">
    <property type="match status" value="1"/>
</dbReference>
<evidence type="ECO:0000256" key="5">
    <source>
        <dbReference type="ARBA" id="ARBA00022679"/>
    </source>
</evidence>
<dbReference type="PANTHER" id="PTHR12636:SF5">
    <property type="entry name" value="RIBOSOMAL RNA SMALL SUBUNIT METHYLTRANSFERASE NEP1"/>
    <property type="match status" value="1"/>
</dbReference>
<dbReference type="GO" id="GO:0008168">
    <property type="term" value="F:methyltransferase activity"/>
    <property type="evidence" value="ECO:0007669"/>
    <property type="project" value="UniProtKB-KW"/>
</dbReference>
<dbReference type="AlphaFoldDB" id="A0ABD1N5E4"/>
<keyword evidence="7" id="KW-0699">rRNA-binding</keyword>
<sequence>MSATGGNQGVTIGGIIFLLNNLSLHDFDPEDDFDGTVPNLPYRLENIAATHILPLEQILLSRLNASGLIRAIYVNFGPMGYYELNPNTRPITQPAAFEAQLRDLFQAGTTSNPDNDEVIWRMITNLSSIVSTLPANNYELGCLHGSDSHSHGSINIGDYIISASDERTFVFVVGQIDTQIQAYIDDFVKVSDYDLVANHCLSRIISGMETKWNLS</sequence>
<evidence type="ECO:0000313" key="9">
    <source>
        <dbReference type="EMBL" id="KAL2343320.1"/>
    </source>
</evidence>
<keyword evidence="2" id="KW-0690">Ribosome biogenesis</keyword>
<dbReference type="InterPro" id="IPR029028">
    <property type="entry name" value="Alpha/beta_knot_MTases"/>
</dbReference>
<dbReference type="SUPFAM" id="SSF75217">
    <property type="entry name" value="alpha/beta knot"/>
    <property type="match status" value="1"/>
</dbReference>
<evidence type="ECO:0000256" key="1">
    <source>
        <dbReference type="ARBA" id="ARBA00008115"/>
    </source>
</evidence>
<comment type="caution">
    <text evidence="9">The sequence shown here is derived from an EMBL/GenBank/DDBJ whole genome shotgun (WGS) entry which is preliminary data.</text>
</comment>
<keyword evidence="10" id="KW-1185">Reference proteome</keyword>
<dbReference type="GO" id="GO:0006364">
    <property type="term" value="P:rRNA processing"/>
    <property type="evidence" value="ECO:0007669"/>
    <property type="project" value="UniProtKB-KW"/>
</dbReference>
<keyword evidence="6" id="KW-0949">S-adenosyl-L-methionine</keyword>
<evidence type="ECO:0000256" key="7">
    <source>
        <dbReference type="ARBA" id="ARBA00022730"/>
    </source>
</evidence>
<evidence type="ECO:0000256" key="4">
    <source>
        <dbReference type="ARBA" id="ARBA00022603"/>
    </source>
</evidence>
<evidence type="ECO:0000256" key="6">
    <source>
        <dbReference type="ARBA" id="ARBA00022691"/>
    </source>
</evidence>
<dbReference type="InterPro" id="IPR029026">
    <property type="entry name" value="tRNA_m1G_MTases_N"/>
</dbReference>
<organism evidence="9 10">
    <name type="scientific">Flemingia macrophylla</name>
    <dbReference type="NCBI Taxonomy" id="520843"/>
    <lineage>
        <taxon>Eukaryota</taxon>
        <taxon>Viridiplantae</taxon>
        <taxon>Streptophyta</taxon>
        <taxon>Embryophyta</taxon>
        <taxon>Tracheophyta</taxon>
        <taxon>Spermatophyta</taxon>
        <taxon>Magnoliopsida</taxon>
        <taxon>eudicotyledons</taxon>
        <taxon>Gunneridae</taxon>
        <taxon>Pentapetalae</taxon>
        <taxon>rosids</taxon>
        <taxon>fabids</taxon>
        <taxon>Fabales</taxon>
        <taxon>Fabaceae</taxon>
        <taxon>Papilionoideae</taxon>
        <taxon>50 kb inversion clade</taxon>
        <taxon>NPAAA clade</taxon>
        <taxon>indigoferoid/millettioid clade</taxon>
        <taxon>Phaseoleae</taxon>
        <taxon>Flemingia</taxon>
    </lineage>
</organism>
<keyword evidence="5" id="KW-0808">Transferase</keyword>
<name>A0ABD1N5E4_9FABA</name>
<dbReference type="EMBL" id="JBGMDY010000002">
    <property type="protein sequence ID" value="KAL2343320.1"/>
    <property type="molecule type" value="Genomic_DNA"/>
</dbReference>